<dbReference type="AlphaFoldDB" id="C0CHI5"/>
<name>C0CHI5_BLAHS</name>
<dbReference type="Proteomes" id="UP000003100">
    <property type="component" value="Unassembled WGS sequence"/>
</dbReference>
<dbReference type="HOGENOM" id="CLU_3230352_0_0_9"/>
<sequence length="43" mass="5096">MHRKVILRRRAKWDAPSKIEWMGELKRACLLSSQKRTGSPWST</sequence>
<keyword evidence="2" id="KW-1185">Reference proteome</keyword>
<organism evidence="1 2">
    <name type="scientific">Blautia hydrogenotrophica (strain DSM 10507 / JCM 14656 / S5a33)</name>
    <name type="common">Ruminococcus hydrogenotrophicus</name>
    <dbReference type="NCBI Taxonomy" id="476272"/>
    <lineage>
        <taxon>Bacteria</taxon>
        <taxon>Bacillati</taxon>
        <taxon>Bacillota</taxon>
        <taxon>Clostridia</taxon>
        <taxon>Lachnospirales</taxon>
        <taxon>Lachnospiraceae</taxon>
        <taxon>Blautia</taxon>
    </lineage>
</organism>
<gene>
    <name evidence="1" type="ORF">RUMHYD_00299</name>
</gene>
<dbReference type="EMBL" id="ACBZ01000009">
    <property type="protein sequence ID" value="EEG50784.1"/>
    <property type="molecule type" value="Genomic_DNA"/>
</dbReference>
<proteinExistence type="predicted"/>
<reference evidence="1 2" key="1">
    <citation type="submission" date="2009-01" db="EMBL/GenBank/DDBJ databases">
        <authorList>
            <person name="Fulton L."/>
            <person name="Clifton S."/>
            <person name="Fulton B."/>
            <person name="Xu J."/>
            <person name="Minx P."/>
            <person name="Pepin K.H."/>
            <person name="Johnson M."/>
            <person name="Bhonagiri V."/>
            <person name="Nash W.E."/>
            <person name="Mardis E.R."/>
            <person name="Wilson R.K."/>
        </authorList>
    </citation>
    <scope>NUCLEOTIDE SEQUENCE [LARGE SCALE GENOMIC DNA]</scope>
    <source>
        <strain evidence="2">DSM 10507 / JCM 14656 / S5a33</strain>
    </source>
</reference>
<reference evidence="1 2" key="2">
    <citation type="submission" date="2009-02" db="EMBL/GenBank/DDBJ databases">
        <title>Draft genome sequence of Blautia hydrogenotrophica DSM 10507 (Ruminococcus hydrogenotrophicus DSM 10507).</title>
        <authorList>
            <person name="Sudarsanam P."/>
            <person name="Ley R."/>
            <person name="Guruge J."/>
            <person name="Turnbaugh P.J."/>
            <person name="Mahowald M."/>
            <person name="Liep D."/>
            <person name="Gordon J."/>
        </authorList>
    </citation>
    <scope>NUCLEOTIDE SEQUENCE [LARGE SCALE GENOMIC DNA]</scope>
    <source>
        <strain evidence="2">DSM 10507 / JCM 14656 / S5a33</strain>
    </source>
</reference>
<evidence type="ECO:0000313" key="1">
    <source>
        <dbReference type="EMBL" id="EEG50784.1"/>
    </source>
</evidence>
<protein>
    <submittedName>
        <fullName evidence="1">Uncharacterized protein</fullName>
    </submittedName>
</protein>
<comment type="caution">
    <text evidence="1">The sequence shown here is derived from an EMBL/GenBank/DDBJ whole genome shotgun (WGS) entry which is preliminary data.</text>
</comment>
<evidence type="ECO:0000313" key="2">
    <source>
        <dbReference type="Proteomes" id="UP000003100"/>
    </source>
</evidence>
<accession>C0CHI5</accession>